<gene>
    <name evidence="1" type="ORF">BDW47DRAFT_99962</name>
</gene>
<accession>A0A2I2FL45</accession>
<name>A0A2I2FL45_ASPCN</name>
<evidence type="ECO:0000313" key="2">
    <source>
        <dbReference type="Proteomes" id="UP000234585"/>
    </source>
</evidence>
<evidence type="ECO:0000313" key="1">
    <source>
        <dbReference type="EMBL" id="PLB41342.1"/>
    </source>
</evidence>
<dbReference type="EMBL" id="KZ559121">
    <property type="protein sequence ID" value="PLB41342.1"/>
    <property type="molecule type" value="Genomic_DNA"/>
</dbReference>
<protein>
    <submittedName>
        <fullName evidence="1">Uncharacterized protein</fullName>
    </submittedName>
</protein>
<keyword evidence="2" id="KW-1185">Reference proteome</keyword>
<sequence length="52" mass="6112">MVCGRQATGRWRACGLELLRIHDRVDHQPGRWIQAKWEDGSDYGDMIRMIKV</sequence>
<organism evidence="1 2">
    <name type="scientific">Aspergillus candidus</name>
    <dbReference type="NCBI Taxonomy" id="41067"/>
    <lineage>
        <taxon>Eukaryota</taxon>
        <taxon>Fungi</taxon>
        <taxon>Dikarya</taxon>
        <taxon>Ascomycota</taxon>
        <taxon>Pezizomycotina</taxon>
        <taxon>Eurotiomycetes</taxon>
        <taxon>Eurotiomycetidae</taxon>
        <taxon>Eurotiales</taxon>
        <taxon>Aspergillaceae</taxon>
        <taxon>Aspergillus</taxon>
        <taxon>Aspergillus subgen. Circumdati</taxon>
    </lineage>
</organism>
<dbReference type="AlphaFoldDB" id="A0A2I2FL45"/>
<proteinExistence type="predicted"/>
<reference evidence="1 2" key="1">
    <citation type="submission" date="2017-12" db="EMBL/GenBank/DDBJ databases">
        <authorList>
            <consortium name="DOE Joint Genome Institute"/>
            <person name="Haridas S."/>
            <person name="Kjaerbolling I."/>
            <person name="Vesth T.C."/>
            <person name="Frisvad J.C."/>
            <person name="Nybo J.L."/>
            <person name="Theobald S."/>
            <person name="Kuo A."/>
            <person name="Bowyer P."/>
            <person name="Matsuda Y."/>
            <person name="Mondo S."/>
            <person name="Lyhne E.K."/>
            <person name="Kogle M.E."/>
            <person name="Clum A."/>
            <person name="Lipzen A."/>
            <person name="Salamov A."/>
            <person name="Ngan C.Y."/>
            <person name="Daum C."/>
            <person name="Chiniquy J."/>
            <person name="Barry K."/>
            <person name="LaButti K."/>
            <person name="Simmons B.A."/>
            <person name="Magnuson J.K."/>
            <person name="Mortensen U.H."/>
            <person name="Larsen T.O."/>
            <person name="Grigoriev I.V."/>
            <person name="Baker S.E."/>
            <person name="Andersen M.R."/>
            <person name="Nordberg H.P."/>
            <person name="Cantor M.N."/>
            <person name="Hua S.X."/>
        </authorList>
    </citation>
    <scope>NUCLEOTIDE SEQUENCE [LARGE SCALE GENOMIC DNA]</scope>
    <source>
        <strain evidence="1 2">CBS 102.13</strain>
    </source>
</reference>
<dbReference type="Proteomes" id="UP000234585">
    <property type="component" value="Unassembled WGS sequence"/>
</dbReference>
<dbReference type="RefSeq" id="XP_024675354.1">
    <property type="nucleotide sequence ID" value="XM_024820971.1"/>
</dbReference>
<dbReference type="GeneID" id="36528131"/>